<keyword evidence="4 6" id="KW-0378">Hydrolase</keyword>
<dbReference type="Proteomes" id="UP000321408">
    <property type="component" value="Chromosome"/>
</dbReference>
<dbReference type="GO" id="GO:0046872">
    <property type="term" value="F:metal ion binding"/>
    <property type="evidence" value="ECO:0007669"/>
    <property type="project" value="UniProtKB-KW"/>
</dbReference>
<dbReference type="Gene3D" id="1.10.150.240">
    <property type="entry name" value="Putative phosphatase, domain 2"/>
    <property type="match status" value="1"/>
</dbReference>
<dbReference type="InterPro" id="IPR023214">
    <property type="entry name" value="HAD_sf"/>
</dbReference>
<reference evidence="6 7" key="1">
    <citation type="journal article" date="2020" name="Nature">
        <title>Isolation of an archaeon at the prokaryote-eukaryote interface.</title>
        <authorList>
            <person name="Imachi H."/>
            <person name="Nobu M.K."/>
            <person name="Nakahara N."/>
            <person name="Morono Y."/>
            <person name="Ogawara M."/>
            <person name="Takaki Y."/>
            <person name="Takano Y."/>
            <person name="Uematsu K."/>
            <person name="Ikuta T."/>
            <person name="Ito M."/>
            <person name="Matsui Y."/>
            <person name="Miyazaki M."/>
            <person name="Murata K."/>
            <person name="Saito Y."/>
            <person name="Sakai S."/>
            <person name="Song C."/>
            <person name="Tasumi E."/>
            <person name="Yamanaka Y."/>
            <person name="Yamaguchi T."/>
            <person name="Kamagata Y."/>
            <person name="Tamaki H."/>
            <person name="Takai K."/>
        </authorList>
    </citation>
    <scope>NUCLEOTIDE SEQUENCE [LARGE SCALE GENOMIC DNA]</scope>
    <source>
        <strain evidence="6 7">MK-D1</strain>
    </source>
</reference>
<dbReference type="InterPro" id="IPR023198">
    <property type="entry name" value="PGP-like_dom2"/>
</dbReference>
<organism evidence="6 7">
    <name type="scientific">Promethearchaeum syntrophicum</name>
    <dbReference type="NCBI Taxonomy" id="2594042"/>
    <lineage>
        <taxon>Archaea</taxon>
        <taxon>Promethearchaeati</taxon>
        <taxon>Promethearchaeota</taxon>
        <taxon>Promethearchaeia</taxon>
        <taxon>Promethearchaeales</taxon>
        <taxon>Promethearchaeaceae</taxon>
        <taxon>Promethearchaeum</taxon>
    </lineage>
</organism>
<dbReference type="SFLD" id="SFLDS00003">
    <property type="entry name" value="Haloacid_Dehalogenase"/>
    <property type="match status" value="1"/>
</dbReference>
<dbReference type="NCBIfam" id="TIGR01549">
    <property type="entry name" value="HAD-SF-IA-v1"/>
    <property type="match status" value="1"/>
</dbReference>
<dbReference type="KEGG" id="psyt:DSAG12_00527"/>
<reference evidence="6 7" key="2">
    <citation type="journal article" date="2024" name="Int. J. Syst. Evol. Microbiol.">
        <title>Promethearchaeum syntrophicum gen. nov., sp. nov., an anaerobic, obligately syntrophic archaeon, the first isolate of the lineage 'Asgard' archaea, and proposal of the new archaeal phylum Promethearchaeota phyl. nov. and kingdom Promethearchaeati regn. nov.</title>
        <authorList>
            <person name="Imachi H."/>
            <person name="Nobu M.K."/>
            <person name="Kato S."/>
            <person name="Takaki Y."/>
            <person name="Miyazaki M."/>
            <person name="Miyata M."/>
            <person name="Ogawara M."/>
            <person name="Saito Y."/>
            <person name="Sakai S."/>
            <person name="Tahara Y.O."/>
            <person name="Takano Y."/>
            <person name="Tasumi E."/>
            <person name="Uematsu K."/>
            <person name="Yoshimura T."/>
            <person name="Itoh T."/>
            <person name="Ohkuma M."/>
            <person name="Takai K."/>
        </authorList>
    </citation>
    <scope>NUCLEOTIDE SEQUENCE [LARGE SCALE GENOMIC DNA]</scope>
    <source>
        <strain evidence="6 7">MK-D1</strain>
    </source>
</reference>
<evidence type="ECO:0000256" key="4">
    <source>
        <dbReference type="ARBA" id="ARBA00022801"/>
    </source>
</evidence>
<dbReference type="RefSeq" id="WP_147661657.1">
    <property type="nucleotide sequence ID" value="NZ_CP042905.2"/>
</dbReference>
<dbReference type="PRINTS" id="PR00413">
    <property type="entry name" value="HADHALOGNASE"/>
</dbReference>
<evidence type="ECO:0000256" key="1">
    <source>
        <dbReference type="ARBA" id="ARBA00001946"/>
    </source>
</evidence>
<dbReference type="EMBL" id="CP042905">
    <property type="protein sequence ID" value="QEE14713.1"/>
    <property type="molecule type" value="Genomic_DNA"/>
</dbReference>
<protein>
    <submittedName>
        <fullName evidence="6">HAD family hydrolase</fullName>
        <ecNumber evidence="6">3.1.3.-</ecNumber>
    </submittedName>
</protein>
<dbReference type="GO" id="GO:0044281">
    <property type="term" value="P:small molecule metabolic process"/>
    <property type="evidence" value="ECO:0007669"/>
    <property type="project" value="UniProtKB-ARBA"/>
</dbReference>
<evidence type="ECO:0000313" key="7">
    <source>
        <dbReference type="Proteomes" id="UP000321408"/>
    </source>
</evidence>
<proteinExistence type="inferred from homology"/>
<evidence type="ECO:0000256" key="5">
    <source>
        <dbReference type="ARBA" id="ARBA00022842"/>
    </source>
</evidence>
<dbReference type="InterPro" id="IPR036412">
    <property type="entry name" value="HAD-like_sf"/>
</dbReference>
<comment type="similarity">
    <text evidence="2">Belongs to the HAD-like hydrolase superfamily.</text>
</comment>
<accession>A0A5B9D6V7</accession>
<dbReference type="GeneID" id="41328531"/>
<dbReference type="Gene3D" id="3.40.50.1000">
    <property type="entry name" value="HAD superfamily/HAD-like"/>
    <property type="match status" value="1"/>
</dbReference>
<sequence>MIKAIFFDFGGTLFDFYPSNYQILGSLARRYGIDLLDTDNILSKAFQKQEEYLMEIFQEREKTEISILTKQDWNNCDQILLDTIGVKKKQALPDLFDKFQQRMFKFQIYPDTIPTLKYLKKKGFFLGIISNLNKMSQISLRYKRLEEYNILNLWDVITLSGEIGISKPHPEIFLKSLEKLNGITPNQSIYVGDSYIFDVLGARKAGMIPVLLDSNLGKDYDCLKISSFQDLIPLISKLNNEEILS</sequence>
<comment type="cofactor">
    <cofactor evidence="1">
        <name>Mg(2+)</name>
        <dbReference type="ChEBI" id="CHEBI:18420"/>
    </cofactor>
</comment>
<evidence type="ECO:0000256" key="2">
    <source>
        <dbReference type="ARBA" id="ARBA00007958"/>
    </source>
</evidence>
<dbReference type="SFLD" id="SFLDG01129">
    <property type="entry name" value="C1.5:_HAD__Beta-PGM__Phosphata"/>
    <property type="match status" value="1"/>
</dbReference>
<dbReference type="SUPFAM" id="SSF56784">
    <property type="entry name" value="HAD-like"/>
    <property type="match status" value="1"/>
</dbReference>
<dbReference type="PANTHER" id="PTHR46470:SF2">
    <property type="entry name" value="GLYCERALDEHYDE 3-PHOSPHATE PHOSPHATASE"/>
    <property type="match status" value="1"/>
</dbReference>
<dbReference type="GO" id="GO:0016791">
    <property type="term" value="F:phosphatase activity"/>
    <property type="evidence" value="ECO:0007669"/>
    <property type="project" value="TreeGrafter"/>
</dbReference>
<dbReference type="EC" id="3.1.3.-" evidence="6"/>
<keyword evidence="7" id="KW-1185">Reference proteome</keyword>
<dbReference type="PANTHER" id="PTHR46470">
    <property type="entry name" value="N-ACYLNEURAMINATE-9-PHOSPHATASE"/>
    <property type="match status" value="1"/>
</dbReference>
<keyword evidence="5" id="KW-0460">Magnesium</keyword>
<dbReference type="InterPro" id="IPR051400">
    <property type="entry name" value="HAD-like_hydrolase"/>
</dbReference>
<dbReference type="OrthoDB" id="31229at2157"/>
<keyword evidence="3" id="KW-0479">Metal-binding</keyword>
<dbReference type="InterPro" id="IPR006439">
    <property type="entry name" value="HAD-SF_hydro_IA"/>
</dbReference>
<dbReference type="AlphaFoldDB" id="A0A5B9D6V7"/>
<dbReference type="InterPro" id="IPR041492">
    <property type="entry name" value="HAD_2"/>
</dbReference>
<evidence type="ECO:0000313" key="6">
    <source>
        <dbReference type="EMBL" id="QEE14713.1"/>
    </source>
</evidence>
<name>A0A5B9D6V7_9ARCH</name>
<dbReference type="Pfam" id="PF13419">
    <property type="entry name" value="HAD_2"/>
    <property type="match status" value="1"/>
</dbReference>
<gene>
    <name evidence="6" type="ORF">DSAG12_00527</name>
</gene>
<evidence type="ECO:0000256" key="3">
    <source>
        <dbReference type="ARBA" id="ARBA00022723"/>
    </source>
</evidence>